<dbReference type="EMBL" id="AP019737">
    <property type="protein sequence ID" value="BBL10321.1"/>
    <property type="molecule type" value="Genomic_DNA"/>
</dbReference>
<keyword evidence="2" id="KW-1185">Reference proteome</keyword>
<dbReference type="Proteomes" id="UP000317465">
    <property type="component" value="Chromosome"/>
</dbReference>
<organism evidence="1 2">
    <name type="scientific">Alistipes onderdonkii subsp. vulgaris</name>
    <dbReference type="NCBI Taxonomy" id="2585117"/>
    <lineage>
        <taxon>Bacteria</taxon>
        <taxon>Pseudomonadati</taxon>
        <taxon>Bacteroidota</taxon>
        <taxon>Bacteroidia</taxon>
        <taxon>Bacteroidales</taxon>
        <taxon>Rikenellaceae</taxon>
        <taxon>Alistipes</taxon>
    </lineage>
</organism>
<accession>A0ACA8R062</accession>
<name>A0ACA8R062_9BACT</name>
<reference evidence="1 2" key="1">
    <citation type="journal article" date="2020" name="Int. J. Syst. Evol. Microbiol.">
        <title>Alistipes communis sp. nov., Alistipes dispar sp. nov. and Alistipes onderdonkii subsp. vulgaris subsp. nov., isolated from human faeces, and creation of Alistipes onderdonkii subsp. onderdonkii subsp. nov.</title>
        <authorList>
            <person name="Sakamoto M."/>
            <person name="Ikeyama N."/>
            <person name="Ogata Y."/>
            <person name="Suda W."/>
            <person name="Iino T."/>
            <person name="Hattori M."/>
            <person name="Ohkuma M."/>
        </authorList>
    </citation>
    <scope>NUCLEOTIDE SEQUENCE [LARGE SCALE GENOMIC DNA]</scope>
    <source>
        <strain evidence="1 2">5CPYCFAH4</strain>
    </source>
</reference>
<evidence type="ECO:0000313" key="1">
    <source>
        <dbReference type="EMBL" id="BBL10321.1"/>
    </source>
</evidence>
<sequence length="342" mass="36973">MEFKRHWFLQVQAGAAYTLGEVDFGELVSPAAALYAGHRFSPVWGMRFGLSGWQSKGAWVSPESVYQYKYLQGNVDVTLDLANLFGKFNYRRTVNPYLFAGVGVNGAFDNGEANALDNQGYALQNVWSGSKVFVAGRLGLGVDFRFSDCVSFGVELNTNMLSDKYNSKKAGNLDWQFNALAGFTFRFGKNYKKSRPAVATAPVTPARTTEPAQKEEPAVQEPAPVQAPATKAAEKPAALRENIFFRIGSAQIRTSEQAKVAALAEYLKANPSARIEIVGYADAATGSHALNLKLSRQRAAGVAAALEQAGIAADRISAEGRGDTVQPFPGVEQNRVSICIAQ</sequence>
<evidence type="ECO:0000313" key="2">
    <source>
        <dbReference type="Proteomes" id="UP000317465"/>
    </source>
</evidence>
<proteinExistence type="predicted"/>
<gene>
    <name evidence="1" type="ORF">A5CPYCFAH4_25450</name>
</gene>
<protein>
    <submittedName>
        <fullName evidence="1">Uncharacterized protein</fullName>
    </submittedName>
</protein>